<dbReference type="EMBL" id="FN653021">
    <property type="protein sequence ID" value="CBY23337.1"/>
    <property type="molecule type" value="Genomic_DNA"/>
</dbReference>
<reference evidence="2" key="1">
    <citation type="journal article" date="2010" name="Science">
        <title>Plasticity of animal genome architecture unmasked by rapid evolution of a pelagic tunicate.</title>
        <authorList>
            <person name="Denoeud F."/>
            <person name="Henriet S."/>
            <person name="Mungpakdee S."/>
            <person name="Aury J.M."/>
            <person name="Da Silva C."/>
            <person name="Brinkmann H."/>
            <person name="Mikhaleva J."/>
            <person name="Olsen L.C."/>
            <person name="Jubin C."/>
            <person name="Canestro C."/>
            <person name="Bouquet J.M."/>
            <person name="Danks G."/>
            <person name="Poulain J."/>
            <person name="Campsteijn C."/>
            <person name="Adamski M."/>
            <person name="Cross I."/>
            <person name="Yadetie F."/>
            <person name="Muffato M."/>
            <person name="Louis A."/>
            <person name="Butcher S."/>
            <person name="Tsagkogeorga G."/>
            <person name="Konrad A."/>
            <person name="Singh S."/>
            <person name="Jensen M.F."/>
            <person name="Cong E.H."/>
            <person name="Eikeseth-Otteraa H."/>
            <person name="Noel B."/>
            <person name="Anthouard V."/>
            <person name="Porcel B.M."/>
            <person name="Kachouri-Lafond R."/>
            <person name="Nishino A."/>
            <person name="Ugolini M."/>
            <person name="Chourrout P."/>
            <person name="Nishida H."/>
            <person name="Aasland R."/>
            <person name="Huzurbazar S."/>
            <person name="Westhof E."/>
            <person name="Delsuc F."/>
            <person name="Lehrach H."/>
            <person name="Reinhardt R."/>
            <person name="Weissenbach J."/>
            <person name="Roy S.W."/>
            <person name="Artiguenave F."/>
            <person name="Postlethwait J.H."/>
            <person name="Manak J.R."/>
            <person name="Thompson E.M."/>
            <person name="Jaillon O."/>
            <person name="Du Pasquier L."/>
            <person name="Boudinot P."/>
            <person name="Liberles D.A."/>
            <person name="Volff J.N."/>
            <person name="Philippe H."/>
            <person name="Lenhard B."/>
            <person name="Roest Crollius H."/>
            <person name="Wincker P."/>
            <person name="Chourrout D."/>
        </authorList>
    </citation>
    <scope>NUCLEOTIDE SEQUENCE [LARGE SCALE GENOMIC DNA]</scope>
</reference>
<dbReference type="SUPFAM" id="SSF52777">
    <property type="entry name" value="CoA-dependent acyltransferases"/>
    <property type="match status" value="2"/>
</dbReference>
<dbReference type="InParanoid" id="E4X1M0"/>
<sequence length="374" mass="42451">MSCGCLFGSCIRAVCCCGSQSCRDEVGIEWIMNSESITVTHAAILALLSRLDRTAISQAWEKTKMKNPFLHVKWSAGFIKNLPVDQSKPEFVSCAEAEFADYFNASANIKVDSSRLMIYEAGLTIQIIVVTPHSLADGTSMMLILYDLLTFYEKPFLSQTLITEYPVAAQHLGPNLDPKMVQAFKEKTVRDAKAFKNVVPRVQFEKARPKKSPTKVTIGKGTPEASEKLLAFCRKHGITIGTYLTAAFAFINSKIMKEHCKELQFGLDYNLRDRFPRKLGNTTVATYISENTHRPNAELHESIVQVAARMKADINRGIQNQEPFMLKALIDLYIKDEKMFRPPEQNHCSKLLDYFDILKVFKRLECELFERRKI</sequence>
<dbReference type="PANTHER" id="PTHR28037">
    <property type="entry name" value="ALCOHOL O-ACETYLTRANSFERASE 1-RELATED"/>
    <property type="match status" value="1"/>
</dbReference>
<keyword evidence="3" id="KW-1185">Reference proteome</keyword>
<name>E4X1M0_OIKDI</name>
<proteinExistence type="predicted"/>
<gene>
    <name evidence="2" type="ORF">GSOID_T00015768001</name>
</gene>
<dbReference type="InterPro" id="IPR003616">
    <property type="entry name" value="Post-SET_dom"/>
</dbReference>
<dbReference type="InterPro" id="IPR052058">
    <property type="entry name" value="Alcohol_O-acetyltransferase"/>
</dbReference>
<dbReference type="Proteomes" id="UP000001307">
    <property type="component" value="Unassembled WGS sequence"/>
</dbReference>
<accession>E4X1M0</accession>
<evidence type="ECO:0000313" key="2">
    <source>
        <dbReference type="EMBL" id="CBY23337.1"/>
    </source>
</evidence>
<dbReference type="Gene3D" id="3.30.559.30">
    <property type="entry name" value="Nonribosomal peptide synthetase, condensation domain"/>
    <property type="match status" value="1"/>
</dbReference>
<dbReference type="AlphaFoldDB" id="E4X1M0"/>
<evidence type="ECO:0000313" key="3">
    <source>
        <dbReference type="Proteomes" id="UP000001307"/>
    </source>
</evidence>
<dbReference type="OrthoDB" id="10016361at2759"/>
<dbReference type="PANTHER" id="PTHR28037:SF1">
    <property type="entry name" value="ALCOHOL O-ACETYLTRANSFERASE 1-RELATED"/>
    <property type="match status" value="1"/>
</dbReference>
<feature type="domain" description="Post-SET" evidence="1">
    <location>
        <begin position="11"/>
        <end position="27"/>
    </location>
</feature>
<evidence type="ECO:0000259" key="1">
    <source>
        <dbReference type="PROSITE" id="PS50868"/>
    </source>
</evidence>
<organism evidence="2">
    <name type="scientific">Oikopleura dioica</name>
    <name type="common">Tunicate</name>
    <dbReference type="NCBI Taxonomy" id="34765"/>
    <lineage>
        <taxon>Eukaryota</taxon>
        <taxon>Metazoa</taxon>
        <taxon>Chordata</taxon>
        <taxon>Tunicata</taxon>
        <taxon>Appendicularia</taxon>
        <taxon>Copelata</taxon>
        <taxon>Oikopleuridae</taxon>
        <taxon>Oikopleura</taxon>
    </lineage>
</organism>
<protein>
    <recommendedName>
        <fullName evidence="1">Post-SET domain-containing protein</fullName>
    </recommendedName>
</protein>
<dbReference type="PROSITE" id="PS50868">
    <property type="entry name" value="POST_SET"/>
    <property type="match status" value="1"/>
</dbReference>